<dbReference type="Gene3D" id="3.40.50.720">
    <property type="entry name" value="NAD(P)-binding Rossmann-like Domain"/>
    <property type="match status" value="1"/>
</dbReference>
<dbReference type="InterPro" id="IPR011032">
    <property type="entry name" value="GroES-like_sf"/>
</dbReference>
<evidence type="ECO:0000256" key="1">
    <source>
        <dbReference type="ARBA" id="ARBA00022857"/>
    </source>
</evidence>
<name>A0A2N3KEI3_9PROT</name>
<dbReference type="SUPFAM" id="SSF51735">
    <property type="entry name" value="NAD(P)-binding Rossmann-fold domains"/>
    <property type="match status" value="1"/>
</dbReference>
<dbReference type="SUPFAM" id="SSF50129">
    <property type="entry name" value="GroES-like"/>
    <property type="match status" value="1"/>
</dbReference>
<keyword evidence="2" id="KW-0560">Oxidoreductase</keyword>
<dbReference type="GO" id="GO:0035925">
    <property type="term" value="F:mRNA 3'-UTR AU-rich region binding"/>
    <property type="evidence" value="ECO:0007669"/>
    <property type="project" value="TreeGrafter"/>
</dbReference>
<dbReference type="Proteomes" id="UP000233597">
    <property type="component" value="Unassembled WGS sequence"/>
</dbReference>
<organism evidence="4 5">
    <name type="scientific">Thalassospira marina</name>
    <dbReference type="NCBI Taxonomy" id="2048283"/>
    <lineage>
        <taxon>Bacteria</taxon>
        <taxon>Pseudomonadati</taxon>
        <taxon>Pseudomonadota</taxon>
        <taxon>Alphaproteobacteria</taxon>
        <taxon>Rhodospirillales</taxon>
        <taxon>Thalassospiraceae</taxon>
        <taxon>Thalassospira</taxon>
    </lineage>
</organism>
<dbReference type="SMART" id="SM00829">
    <property type="entry name" value="PKS_ER"/>
    <property type="match status" value="1"/>
</dbReference>
<dbReference type="InterPro" id="IPR013154">
    <property type="entry name" value="ADH-like_N"/>
</dbReference>
<comment type="caution">
    <text evidence="4">The sequence shown here is derived from an EMBL/GenBank/DDBJ whole genome shotgun (WGS) entry which is preliminary data.</text>
</comment>
<dbReference type="GO" id="GO:0070402">
    <property type="term" value="F:NADPH binding"/>
    <property type="evidence" value="ECO:0007669"/>
    <property type="project" value="TreeGrafter"/>
</dbReference>
<evidence type="ECO:0000313" key="5">
    <source>
        <dbReference type="Proteomes" id="UP000233597"/>
    </source>
</evidence>
<sequence length="322" mass="34530">MSRIIHMDQSGDASVLYATNIDIPAPQADEICIEQSLIGVNYVDVYFRKGLYPMPSLPGSIGVEAMGTICAIGSNVTGFEIGDRVGYAGFPVGSYCTHRNVAANRVIKLPGDIADEKIAGSLLRGLTAYFLLKHVCKVQAGQSMLVHAAAGGLGQVLVHWAKQLGITTFGTISTPEKAALAQKQGLDHAIFYKDQDFETVIKDLTDGQGVDYAIDGIGGESLNKSIRTTKPFGITANIGQVGGQLPLLDVNTLANRFLIRASVLAYINNLQEYHKAAQEWFDILRHASFPAAHMYDFADASQAHKDLEAGATNGAVYLKVTA</sequence>
<dbReference type="InterPro" id="IPR020843">
    <property type="entry name" value="ER"/>
</dbReference>
<dbReference type="Pfam" id="PF00107">
    <property type="entry name" value="ADH_zinc_N"/>
    <property type="match status" value="1"/>
</dbReference>
<evidence type="ECO:0000259" key="3">
    <source>
        <dbReference type="SMART" id="SM00829"/>
    </source>
</evidence>
<evidence type="ECO:0000256" key="2">
    <source>
        <dbReference type="ARBA" id="ARBA00023002"/>
    </source>
</evidence>
<dbReference type="PANTHER" id="PTHR48106">
    <property type="entry name" value="QUINONE OXIDOREDUCTASE PIG3-RELATED"/>
    <property type="match status" value="1"/>
</dbReference>
<dbReference type="Pfam" id="PF08240">
    <property type="entry name" value="ADH_N"/>
    <property type="match status" value="1"/>
</dbReference>
<dbReference type="Gene3D" id="3.90.180.10">
    <property type="entry name" value="Medium-chain alcohol dehydrogenases, catalytic domain"/>
    <property type="match status" value="1"/>
</dbReference>
<evidence type="ECO:0000313" key="4">
    <source>
        <dbReference type="EMBL" id="PKR48968.1"/>
    </source>
</evidence>
<gene>
    <name evidence="4" type="ORF">COO20_23760</name>
</gene>
<dbReference type="AlphaFoldDB" id="A0A2N3KEI3"/>
<dbReference type="InterPro" id="IPR047618">
    <property type="entry name" value="QOR-like"/>
</dbReference>
<reference evidence="4 5" key="1">
    <citation type="submission" date="2017-09" db="EMBL/GenBank/DDBJ databases">
        <title>Biodiversity and function of Thalassospira species in the particle-attached aromatic-hydrocarbon-degrading consortia from the surface seawater of the South China Sea.</title>
        <authorList>
            <person name="Dong C."/>
            <person name="Liu R."/>
            <person name="Shao Z."/>
        </authorList>
    </citation>
    <scope>NUCLEOTIDE SEQUENCE [LARGE SCALE GENOMIC DNA]</scope>
    <source>
        <strain evidence="4 5">CSC1P2</strain>
    </source>
</reference>
<dbReference type="OrthoDB" id="9805883at2"/>
<dbReference type="InterPro" id="IPR036291">
    <property type="entry name" value="NAD(P)-bd_dom_sf"/>
</dbReference>
<dbReference type="CDD" id="cd05286">
    <property type="entry name" value="QOR2"/>
    <property type="match status" value="1"/>
</dbReference>
<dbReference type="RefSeq" id="WP_101271087.1">
    <property type="nucleotide sequence ID" value="NZ_NWTK01000021.1"/>
</dbReference>
<accession>A0A2N3KEI3</accession>
<keyword evidence="1" id="KW-0521">NADP</keyword>
<protein>
    <submittedName>
        <fullName evidence="4">Alcohol dehydrogenase</fullName>
    </submittedName>
</protein>
<dbReference type="InterPro" id="IPR013149">
    <property type="entry name" value="ADH-like_C"/>
</dbReference>
<dbReference type="PANTHER" id="PTHR48106:SF13">
    <property type="entry name" value="QUINONE OXIDOREDUCTASE-RELATED"/>
    <property type="match status" value="1"/>
</dbReference>
<feature type="domain" description="Enoyl reductase (ER)" evidence="3">
    <location>
        <begin position="11"/>
        <end position="318"/>
    </location>
</feature>
<dbReference type="EMBL" id="NWTK01000021">
    <property type="protein sequence ID" value="PKR48968.1"/>
    <property type="molecule type" value="Genomic_DNA"/>
</dbReference>
<dbReference type="GO" id="GO:0005829">
    <property type="term" value="C:cytosol"/>
    <property type="evidence" value="ECO:0007669"/>
    <property type="project" value="TreeGrafter"/>
</dbReference>
<proteinExistence type="predicted"/>
<dbReference type="GO" id="GO:0003960">
    <property type="term" value="F:quinone reductase (NADPH) activity"/>
    <property type="evidence" value="ECO:0007669"/>
    <property type="project" value="InterPro"/>
</dbReference>